<organism evidence="2 3">
    <name type="scientific">Dermatophagoides pteronyssinus</name>
    <name type="common">European house dust mite</name>
    <dbReference type="NCBI Taxonomy" id="6956"/>
    <lineage>
        <taxon>Eukaryota</taxon>
        <taxon>Metazoa</taxon>
        <taxon>Ecdysozoa</taxon>
        <taxon>Arthropoda</taxon>
        <taxon>Chelicerata</taxon>
        <taxon>Arachnida</taxon>
        <taxon>Acari</taxon>
        <taxon>Acariformes</taxon>
        <taxon>Sarcoptiformes</taxon>
        <taxon>Astigmata</taxon>
        <taxon>Psoroptidia</taxon>
        <taxon>Analgoidea</taxon>
        <taxon>Pyroglyphidae</taxon>
        <taxon>Dermatophagoidinae</taxon>
        <taxon>Dermatophagoides</taxon>
    </lineage>
</organism>
<reference evidence="2 3" key="2">
    <citation type="journal article" date="2022" name="Mol. Biol. Evol.">
        <title>Comparative Genomics Reveals Insights into the Divergent Evolution of Astigmatic Mites and Household Pest Adaptations.</title>
        <authorList>
            <person name="Xiong Q."/>
            <person name="Wan A.T."/>
            <person name="Liu X."/>
            <person name="Fung C.S."/>
            <person name="Xiao X."/>
            <person name="Malainual N."/>
            <person name="Hou J."/>
            <person name="Wang L."/>
            <person name="Wang M."/>
            <person name="Yang K.Y."/>
            <person name="Cui Y."/>
            <person name="Leung E.L."/>
            <person name="Nong W."/>
            <person name="Shin S.K."/>
            <person name="Au S.W."/>
            <person name="Jeong K.Y."/>
            <person name="Chew F.T."/>
            <person name="Hui J.H."/>
            <person name="Leung T.F."/>
            <person name="Tungtrongchitr A."/>
            <person name="Zhong N."/>
            <person name="Liu Z."/>
            <person name="Tsui S.K."/>
        </authorList>
    </citation>
    <scope>NUCLEOTIDE SEQUENCE [LARGE SCALE GENOMIC DNA]</scope>
    <source>
        <strain evidence="2">Derp</strain>
    </source>
</reference>
<feature type="chain" id="PRO_5046104399" evidence="1">
    <location>
        <begin position="19"/>
        <end position="61"/>
    </location>
</feature>
<reference evidence="2 3" key="1">
    <citation type="journal article" date="2018" name="J. Allergy Clin. Immunol.">
        <title>High-quality assembly of Dermatophagoides pteronyssinus genome and transcriptome reveals a wide range of novel allergens.</title>
        <authorList>
            <person name="Liu X.Y."/>
            <person name="Yang K.Y."/>
            <person name="Wang M.Q."/>
            <person name="Kwok J.S."/>
            <person name="Zeng X."/>
            <person name="Yang Z."/>
            <person name="Xiao X.J."/>
            <person name="Lau C.P."/>
            <person name="Li Y."/>
            <person name="Huang Z.M."/>
            <person name="Ba J.G."/>
            <person name="Yim A.K."/>
            <person name="Ouyang C.Y."/>
            <person name="Ngai S.M."/>
            <person name="Chan T.F."/>
            <person name="Leung E.L."/>
            <person name="Liu L."/>
            <person name="Liu Z.G."/>
            <person name="Tsui S.K."/>
        </authorList>
    </citation>
    <scope>NUCLEOTIDE SEQUENCE [LARGE SCALE GENOMIC DNA]</scope>
    <source>
        <strain evidence="2">Derp</strain>
    </source>
</reference>
<evidence type="ECO:0000313" key="2">
    <source>
        <dbReference type="EMBL" id="KAH9418894.1"/>
    </source>
</evidence>
<comment type="caution">
    <text evidence="2">The sequence shown here is derived from an EMBL/GenBank/DDBJ whole genome shotgun (WGS) entry which is preliminary data.</text>
</comment>
<proteinExistence type="predicted"/>
<feature type="signal peptide" evidence="1">
    <location>
        <begin position="1"/>
        <end position="18"/>
    </location>
</feature>
<name>A0ABQ8J8H4_DERPT</name>
<evidence type="ECO:0000313" key="3">
    <source>
        <dbReference type="Proteomes" id="UP000887458"/>
    </source>
</evidence>
<dbReference type="Proteomes" id="UP000887458">
    <property type="component" value="Unassembled WGS sequence"/>
</dbReference>
<sequence length="61" mass="5786">MLLAVCLVVAAINCTIDSYSSGINGGGGGCGRYGLYGFKKPGGGGGNVENSGIGGGGINGF</sequence>
<protein>
    <submittedName>
        <fullName evidence="2">Uncharacterized protein</fullName>
    </submittedName>
</protein>
<gene>
    <name evidence="2" type="ORF">DERP_004222</name>
</gene>
<keyword evidence="1" id="KW-0732">Signal</keyword>
<evidence type="ECO:0000256" key="1">
    <source>
        <dbReference type="SAM" id="SignalP"/>
    </source>
</evidence>
<accession>A0ABQ8J8H4</accession>
<keyword evidence="3" id="KW-1185">Reference proteome</keyword>
<dbReference type="EMBL" id="NJHN03000062">
    <property type="protein sequence ID" value="KAH9418894.1"/>
    <property type="molecule type" value="Genomic_DNA"/>
</dbReference>